<evidence type="ECO:0000313" key="2">
    <source>
        <dbReference type="EMBL" id="GIU39121.1"/>
    </source>
</evidence>
<accession>A0A1E5IU10</accession>
<evidence type="ECO:0000313" key="3">
    <source>
        <dbReference type="EMBL" id="OEG73966.1"/>
    </source>
</evidence>
<gene>
    <name evidence="3" type="ORF">BEL05_19925</name>
    <name evidence="2" type="ORF">TUM3794_13090</name>
</gene>
<dbReference type="STRING" id="23.BEL05_19925"/>
<proteinExistence type="predicted"/>
<keyword evidence="3" id="KW-0378">Hydrolase</keyword>
<protein>
    <submittedName>
        <fullName evidence="3">Restriction endonuclease</fullName>
    </submittedName>
</protein>
<dbReference type="Pfam" id="PF13391">
    <property type="entry name" value="HNH_2"/>
    <property type="match status" value="1"/>
</dbReference>
<dbReference type="InterPro" id="IPR003615">
    <property type="entry name" value="HNH_nuc"/>
</dbReference>
<name>A0A1E5IU10_SHECO</name>
<reference evidence="2 5" key="2">
    <citation type="submission" date="2021-05" db="EMBL/GenBank/DDBJ databases">
        <title>Molecular characterization for Shewanella algae harboring chromosomal blaOXA-55-like strains isolated from clinical and environment sample.</title>
        <authorList>
            <person name="Ohama Y."/>
            <person name="Aoki K."/>
            <person name="Harada S."/>
            <person name="Moriya K."/>
            <person name="Ishii Y."/>
            <person name="Tateda K."/>
        </authorList>
    </citation>
    <scope>NUCLEOTIDE SEQUENCE [LARGE SCALE GENOMIC DNA]</scope>
    <source>
        <strain evidence="2 5">MBTL60-118</strain>
    </source>
</reference>
<keyword evidence="3" id="KW-0255">Endonuclease</keyword>
<evidence type="ECO:0000259" key="1">
    <source>
        <dbReference type="Pfam" id="PF13391"/>
    </source>
</evidence>
<dbReference type="GO" id="GO:0004519">
    <property type="term" value="F:endonuclease activity"/>
    <property type="evidence" value="ECO:0007669"/>
    <property type="project" value="UniProtKB-KW"/>
</dbReference>
<feature type="domain" description="HNH nuclease" evidence="1">
    <location>
        <begin position="146"/>
        <end position="197"/>
    </location>
</feature>
<dbReference type="EMBL" id="MCBT01000030">
    <property type="protein sequence ID" value="OEG73966.1"/>
    <property type="molecule type" value="Genomic_DNA"/>
</dbReference>
<keyword evidence="5" id="KW-1185">Reference proteome</keyword>
<dbReference type="RefSeq" id="WP_069671103.1">
    <property type="nucleotide sequence ID" value="NZ_BPEU01000008.1"/>
</dbReference>
<dbReference type="Proteomes" id="UP000773469">
    <property type="component" value="Unassembled WGS sequence"/>
</dbReference>
<dbReference type="Proteomes" id="UP000095230">
    <property type="component" value="Unassembled WGS sequence"/>
</dbReference>
<dbReference type="OrthoDB" id="529575at2"/>
<comment type="caution">
    <text evidence="3">The sequence shown here is derived from an EMBL/GenBank/DDBJ whole genome shotgun (WGS) entry which is preliminary data.</text>
</comment>
<keyword evidence="3" id="KW-0540">Nuclease</keyword>
<organism evidence="3 4">
    <name type="scientific">Shewanella colwelliana</name>
    <name type="common">Alteromonas colwelliana</name>
    <dbReference type="NCBI Taxonomy" id="23"/>
    <lineage>
        <taxon>Bacteria</taxon>
        <taxon>Pseudomonadati</taxon>
        <taxon>Pseudomonadota</taxon>
        <taxon>Gammaproteobacteria</taxon>
        <taxon>Alteromonadales</taxon>
        <taxon>Shewanellaceae</taxon>
        <taxon>Shewanella</taxon>
    </lineage>
</organism>
<sequence>MTERRPWSRNDLLVAFYLYNKTSFGKISARNPEIIKVSNLLNRTPSSLSMKMANIASCDPMIQESGRNGLKGASKADKDMWAEMSTDWENFYITSVEAFLTIANKHEESESTDSNFIGRERLVQSKARIGQNQFRQIILSSYNDKCCITDLSIPKLLVASHIMPWSVKPSERLNPCNGLCLSSIHDSAFDQGLLTLNSNLEVVLSSKLLHQNNPFVDYCFKQYEGKSITLPTKFIPKEEFLAHHRTEIFQQ</sequence>
<dbReference type="EMBL" id="BPEU01000008">
    <property type="protein sequence ID" value="GIU39121.1"/>
    <property type="molecule type" value="Genomic_DNA"/>
</dbReference>
<dbReference type="AlphaFoldDB" id="A0A1E5IU10"/>
<evidence type="ECO:0000313" key="4">
    <source>
        <dbReference type="Proteomes" id="UP000095230"/>
    </source>
</evidence>
<evidence type="ECO:0000313" key="5">
    <source>
        <dbReference type="Proteomes" id="UP000773469"/>
    </source>
</evidence>
<reference evidence="3 4" key="1">
    <citation type="submission" date="2016-07" db="EMBL/GenBank/DDBJ databases">
        <title>Whole-genome of two Shewanella species isolated from a digestive organ of sea cucumber Apostichopus japonicus Selenka 1867.</title>
        <authorList>
            <person name="Hong H.-H."/>
            <person name="Choi H."/>
            <person name="Cheon S."/>
            <person name="Oh J.-S."/>
            <person name="Lee H.-G."/>
            <person name="Park C."/>
        </authorList>
    </citation>
    <scope>NUCLEOTIDE SEQUENCE [LARGE SCALE GENOMIC DNA]</scope>
    <source>
        <strain evidence="3 4">CSB03KR</strain>
    </source>
</reference>